<evidence type="ECO:0000256" key="3">
    <source>
        <dbReference type="ARBA" id="ARBA00022679"/>
    </source>
</evidence>
<sequence length="279" mass="29415">MSEAGTQIHPTALVEPGAQLGEGVRVGPFCQVGPDVVLGDRCELVGHVSLLGATSLGSDCIVYPQAVLGAPPQNRAHKGGRTTLTIGANCTIREGVTMHRGTDTSRGKTTVGNNGNFLAYCHIGHDCDVGNNVTFANQVALGGHVEVGDFVTIGGLSAVHQFSRIGHHAFVAGMTGVTGDIIPFAMASGSRSRLYGFNIIGMKRSGMSRADIHAARRAYRELFEADTPLRENVERLAAEGGHTELVADILAFLQHRGKRHYVAAAKRGQNGDGDDHDGE</sequence>
<dbReference type="Pfam" id="PF13720">
    <property type="entry name" value="Acetyltransf_11"/>
    <property type="match status" value="1"/>
</dbReference>
<keyword evidence="9" id="KW-1185">Reference proteome</keyword>
<dbReference type="NCBIfam" id="TIGR01852">
    <property type="entry name" value="lipid_A_lpxA"/>
    <property type="match status" value="1"/>
</dbReference>
<dbReference type="EMBL" id="JAGIYY010000010">
    <property type="protein sequence ID" value="MBP0440938.1"/>
    <property type="molecule type" value="Genomic_DNA"/>
</dbReference>
<keyword evidence="1 6" id="KW-0444">Lipid biosynthesis</keyword>
<dbReference type="NCBIfam" id="NF003657">
    <property type="entry name" value="PRK05289.1"/>
    <property type="match status" value="1"/>
</dbReference>
<accession>A0A8J7R4D6</accession>
<keyword evidence="5 6" id="KW-0012">Acyltransferase</keyword>
<evidence type="ECO:0000313" key="8">
    <source>
        <dbReference type="EMBL" id="MBP0440938.1"/>
    </source>
</evidence>
<evidence type="ECO:0000256" key="6">
    <source>
        <dbReference type="HAMAP-Rule" id="MF_00387"/>
    </source>
</evidence>
<feature type="domain" description="UDP N-acetylglucosamine O-acyltransferase C-terminal" evidence="7">
    <location>
        <begin position="180"/>
        <end position="256"/>
    </location>
</feature>
<comment type="subcellular location">
    <subcellularLocation>
        <location evidence="6">Cytoplasm</location>
    </subcellularLocation>
</comment>
<evidence type="ECO:0000313" key="9">
    <source>
        <dbReference type="Proteomes" id="UP000666240"/>
    </source>
</evidence>
<dbReference type="InterPro" id="IPR011004">
    <property type="entry name" value="Trimer_LpxA-like_sf"/>
</dbReference>
<keyword evidence="3 6" id="KW-0808">Transferase</keyword>
<comment type="similarity">
    <text evidence="6">Belongs to the transferase hexapeptide repeat family. LpxA subfamily.</text>
</comment>
<dbReference type="GO" id="GO:0005737">
    <property type="term" value="C:cytoplasm"/>
    <property type="evidence" value="ECO:0007669"/>
    <property type="project" value="UniProtKB-SubCell"/>
</dbReference>
<dbReference type="Proteomes" id="UP000666240">
    <property type="component" value="Unassembled WGS sequence"/>
</dbReference>
<comment type="caution">
    <text evidence="8">The sequence shown here is derived from an EMBL/GenBank/DDBJ whole genome shotgun (WGS) entry which is preliminary data.</text>
</comment>
<comment type="subunit">
    <text evidence="6">Homotrimer.</text>
</comment>
<dbReference type="GO" id="GO:0016020">
    <property type="term" value="C:membrane"/>
    <property type="evidence" value="ECO:0007669"/>
    <property type="project" value="GOC"/>
</dbReference>
<dbReference type="SUPFAM" id="SSF51161">
    <property type="entry name" value="Trimeric LpxA-like enzymes"/>
    <property type="match status" value="1"/>
</dbReference>
<dbReference type="PANTHER" id="PTHR43480:SF1">
    <property type="entry name" value="ACYL-[ACYL-CARRIER-PROTEIN]--UDP-N-ACETYLGLUCOSAMINE O-ACYLTRANSFERASE, MITOCHONDRIAL-RELATED"/>
    <property type="match status" value="1"/>
</dbReference>
<protein>
    <recommendedName>
        <fullName evidence="6">Acyl-[acyl-carrier-protein]--UDP-N-acetylglucosamine O-acyltransferase</fullName>
        <shortName evidence="6">UDP-N-acetylglucosamine acyltransferase</shortName>
        <ecNumber evidence="6">2.3.1.129</ecNumber>
    </recommendedName>
</protein>
<evidence type="ECO:0000256" key="4">
    <source>
        <dbReference type="ARBA" id="ARBA00023098"/>
    </source>
</evidence>
<organism evidence="8 9">
    <name type="scientific">Tianweitania sediminis</name>
    <dbReference type="NCBI Taxonomy" id="1502156"/>
    <lineage>
        <taxon>Bacteria</taxon>
        <taxon>Pseudomonadati</taxon>
        <taxon>Pseudomonadota</taxon>
        <taxon>Alphaproteobacteria</taxon>
        <taxon>Hyphomicrobiales</taxon>
        <taxon>Phyllobacteriaceae</taxon>
        <taxon>Tianweitania</taxon>
    </lineage>
</organism>
<keyword evidence="4 6" id="KW-0443">Lipid metabolism</keyword>
<comment type="pathway">
    <text evidence="6">Glycolipid biosynthesis; lipid IV(A) biosynthesis; lipid IV(A) from (3R)-3-hydroxytetradecanoyl-[acyl-carrier-protein] and UDP-N-acetyl-alpha-D-glucosamine: step 1/6.</text>
</comment>
<comment type="catalytic activity">
    <reaction evidence="6">
        <text>a (3R)-hydroxyacyl-[ACP] + UDP-N-acetyl-alpha-D-glucosamine = a UDP-3-O-[(3R)-3-hydroxyacyl]-N-acetyl-alpha-D-glucosamine + holo-[ACP]</text>
        <dbReference type="Rhea" id="RHEA:67812"/>
        <dbReference type="Rhea" id="RHEA-COMP:9685"/>
        <dbReference type="Rhea" id="RHEA-COMP:9945"/>
        <dbReference type="ChEBI" id="CHEBI:57705"/>
        <dbReference type="ChEBI" id="CHEBI:64479"/>
        <dbReference type="ChEBI" id="CHEBI:78827"/>
        <dbReference type="ChEBI" id="CHEBI:173225"/>
        <dbReference type="EC" id="2.3.1.129"/>
    </reaction>
</comment>
<dbReference type="Pfam" id="PF00132">
    <property type="entry name" value="Hexapep"/>
    <property type="match status" value="1"/>
</dbReference>
<keyword evidence="2 6" id="KW-0441">Lipid A biosynthesis</keyword>
<dbReference type="CDD" id="cd03351">
    <property type="entry name" value="LbH_UDP-GlcNAc_AT"/>
    <property type="match status" value="1"/>
</dbReference>
<dbReference type="AlphaFoldDB" id="A0A8J7R4D6"/>
<evidence type="ECO:0000256" key="5">
    <source>
        <dbReference type="ARBA" id="ARBA00023315"/>
    </source>
</evidence>
<reference evidence="8" key="1">
    <citation type="submission" date="2021-03" db="EMBL/GenBank/DDBJ databases">
        <title>Genome sequencing and assembly of Tianweitania sediminis.</title>
        <authorList>
            <person name="Chhetri G."/>
        </authorList>
    </citation>
    <scope>NUCLEOTIDE SEQUENCE</scope>
    <source>
        <strain evidence="8">Z8</strain>
    </source>
</reference>
<dbReference type="HAMAP" id="MF_00387">
    <property type="entry name" value="LpxA"/>
    <property type="match status" value="1"/>
</dbReference>
<dbReference type="GO" id="GO:0009245">
    <property type="term" value="P:lipid A biosynthetic process"/>
    <property type="evidence" value="ECO:0007669"/>
    <property type="project" value="UniProtKB-UniRule"/>
</dbReference>
<name>A0A8J7R4D6_9HYPH</name>
<evidence type="ECO:0000256" key="2">
    <source>
        <dbReference type="ARBA" id="ARBA00022556"/>
    </source>
</evidence>
<dbReference type="InterPro" id="IPR010137">
    <property type="entry name" value="Lipid_A_LpxA"/>
</dbReference>
<keyword evidence="6" id="KW-0677">Repeat</keyword>
<dbReference type="InterPro" id="IPR029098">
    <property type="entry name" value="Acetyltransf_C"/>
</dbReference>
<dbReference type="GO" id="GO:0008780">
    <property type="term" value="F:acyl-[acyl-carrier-protein]-UDP-N-acetylglucosamine O-acyltransferase activity"/>
    <property type="evidence" value="ECO:0007669"/>
    <property type="project" value="UniProtKB-UniRule"/>
</dbReference>
<dbReference type="UniPathway" id="UPA00359">
    <property type="reaction ID" value="UER00477"/>
</dbReference>
<dbReference type="InterPro" id="IPR001451">
    <property type="entry name" value="Hexapep"/>
</dbReference>
<dbReference type="RefSeq" id="WP_209336969.1">
    <property type="nucleotide sequence ID" value="NZ_JAGIYY010000010.1"/>
</dbReference>
<dbReference type="PANTHER" id="PTHR43480">
    <property type="entry name" value="ACYL-[ACYL-CARRIER-PROTEIN]--UDP-N-ACETYLGLUCOSAMINE O-ACYLTRANSFERASE"/>
    <property type="match status" value="1"/>
</dbReference>
<dbReference type="Gene3D" id="1.20.1180.10">
    <property type="entry name" value="Udp N-acetylglucosamine O-acyltransferase, C-terminal domain"/>
    <property type="match status" value="1"/>
</dbReference>
<dbReference type="InterPro" id="IPR037157">
    <property type="entry name" value="Acetyltransf_C_sf"/>
</dbReference>
<evidence type="ECO:0000256" key="1">
    <source>
        <dbReference type="ARBA" id="ARBA00022516"/>
    </source>
</evidence>
<keyword evidence="6" id="KW-0963">Cytoplasm</keyword>
<dbReference type="Gene3D" id="2.160.10.10">
    <property type="entry name" value="Hexapeptide repeat proteins"/>
    <property type="match status" value="1"/>
</dbReference>
<gene>
    <name evidence="6 8" type="primary">lpxA</name>
    <name evidence="8" type="ORF">J5Y06_20010</name>
</gene>
<evidence type="ECO:0000259" key="7">
    <source>
        <dbReference type="Pfam" id="PF13720"/>
    </source>
</evidence>
<comment type="function">
    <text evidence="6">Involved in the biosynthesis of lipid A, a phosphorylated glycolipid that anchors the lipopolysaccharide to the outer membrane of the cell.</text>
</comment>
<dbReference type="EC" id="2.3.1.129" evidence="6"/>
<proteinExistence type="inferred from homology"/>
<dbReference type="PIRSF" id="PIRSF000456">
    <property type="entry name" value="UDP-GlcNAc_acltr"/>
    <property type="match status" value="1"/>
</dbReference>